<dbReference type="VEuPathDB" id="TrichDB:TRFO_11503"/>
<name>A0A1J4J3K6_9EUKA</name>
<accession>A0A1J4J3K6</accession>
<dbReference type="OrthoDB" id="10379159at2759"/>
<organism evidence="1 2">
    <name type="scientific">Tritrichomonas foetus</name>
    <dbReference type="NCBI Taxonomy" id="1144522"/>
    <lineage>
        <taxon>Eukaryota</taxon>
        <taxon>Metamonada</taxon>
        <taxon>Parabasalia</taxon>
        <taxon>Tritrichomonadida</taxon>
        <taxon>Tritrichomonadidae</taxon>
        <taxon>Tritrichomonas</taxon>
    </lineage>
</organism>
<comment type="caution">
    <text evidence="1">The sequence shown here is derived from an EMBL/GenBank/DDBJ whole genome shotgun (WGS) entry which is preliminary data.</text>
</comment>
<reference evidence="1" key="1">
    <citation type="submission" date="2016-10" db="EMBL/GenBank/DDBJ databases">
        <authorList>
            <person name="Benchimol M."/>
            <person name="Almeida L.G."/>
            <person name="Vasconcelos A.T."/>
            <person name="Perreira-Neves A."/>
            <person name="Rosa I.A."/>
            <person name="Tasca T."/>
            <person name="Bogo M.R."/>
            <person name="de Souza W."/>
        </authorList>
    </citation>
    <scope>NUCLEOTIDE SEQUENCE [LARGE SCALE GENOMIC DNA]</scope>
    <source>
        <strain evidence="1">K</strain>
    </source>
</reference>
<dbReference type="GeneID" id="94830778"/>
<protein>
    <submittedName>
        <fullName evidence="1">Uncharacterized protein</fullName>
    </submittedName>
</protein>
<dbReference type="RefSeq" id="XP_068347143.1">
    <property type="nucleotide sequence ID" value="XM_068496074.1"/>
</dbReference>
<dbReference type="Proteomes" id="UP000179807">
    <property type="component" value="Unassembled WGS sequence"/>
</dbReference>
<sequence>MFKGPRLKSAPFAPFGRSFLPEFVLRKAGFVKGNDTPYERNTSTKTTHNEYFKISLDSMFGSPSPKILRLDTLRERFTIANSQKGRGQYIDFSDIKSIKQDSMASSHIIITQNDFKRSIAFSMESPEIALSFVQKLETLVQARKMADKS</sequence>
<gene>
    <name evidence="1" type="ORF">TRFO_11503</name>
</gene>
<dbReference type="AlphaFoldDB" id="A0A1J4J3K6"/>
<evidence type="ECO:0000313" key="1">
    <source>
        <dbReference type="EMBL" id="OHS94006.1"/>
    </source>
</evidence>
<proteinExistence type="predicted"/>
<keyword evidence="2" id="KW-1185">Reference proteome</keyword>
<dbReference type="EMBL" id="MLAK01001359">
    <property type="protein sequence ID" value="OHS94006.1"/>
    <property type="molecule type" value="Genomic_DNA"/>
</dbReference>
<evidence type="ECO:0000313" key="2">
    <source>
        <dbReference type="Proteomes" id="UP000179807"/>
    </source>
</evidence>